<name>A0A6J6VW08_9ZZZZ</name>
<evidence type="ECO:0000313" key="2">
    <source>
        <dbReference type="EMBL" id="CAB4892854.1"/>
    </source>
</evidence>
<reference evidence="1" key="1">
    <citation type="submission" date="2020-05" db="EMBL/GenBank/DDBJ databases">
        <authorList>
            <person name="Chiriac C."/>
            <person name="Salcher M."/>
            <person name="Ghai R."/>
            <person name="Kavagutti S V."/>
        </authorList>
    </citation>
    <scope>NUCLEOTIDE SEQUENCE</scope>
</reference>
<accession>A0A6J6VW08</accession>
<gene>
    <name evidence="1" type="ORF">UFOPK2894_00816</name>
    <name evidence="2" type="ORF">UFOPK3492_00489</name>
    <name evidence="3" type="ORF">UFOPK4295_00529</name>
</gene>
<sequence length="287" mass="32768">MSIALLPRLEWEAARAAHRVQVEPEIDPARLENPVESFMWTYYSYRPRELRRYHPGALVTLEDGPEYLERRGYGARDEGVGVSEAFIAQRRSTLEFVLGLLDATASRPANFGCFGMHEWAMVYQLSPEEIRHSKFPLRIGSAGTNALVEEIGVRCTHYDAFRFFTAPAIPLNVIHPVREDQPKNEQPGCIHANMDLYKWAYKLAPIIPSSMVFAYFQNARALREIDMRASPYDLANIGFKPILMETAEGRAEYARIQKNLAHQTAPLRAEFANYIRRVLETFTSSAQ</sequence>
<dbReference type="EMBL" id="CAFBMD010000024">
    <property type="protein sequence ID" value="CAB4892854.1"/>
    <property type="molecule type" value="Genomic_DNA"/>
</dbReference>
<protein>
    <submittedName>
        <fullName evidence="1">Unannotated protein</fullName>
    </submittedName>
</protein>
<dbReference type="AlphaFoldDB" id="A0A6J6VW08"/>
<evidence type="ECO:0000313" key="1">
    <source>
        <dbReference type="EMBL" id="CAB4775103.1"/>
    </source>
</evidence>
<dbReference type="EMBL" id="CAFBQF010000019">
    <property type="protein sequence ID" value="CAB5047428.1"/>
    <property type="molecule type" value="Genomic_DNA"/>
</dbReference>
<organism evidence="1">
    <name type="scientific">freshwater metagenome</name>
    <dbReference type="NCBI Taxonomy" id="449393"/>
    <lineage>
        <taxon>unclassified sequences</taxon>
        <taxon>metagenomes</taxon>
        <taxon>ecological metagenomes</taxon>
    </lineage>
</organism>
<proteinExistence type="predicted"/>
<dbReference type="EMBL" id="CAEZZQ010000043">
    <property type="protein sequence ID" value="CAB4775103.1"/>
    <property type="molecule type" value="Genomic_DNA"/>
</dbReference>
<evidence type="ECO:0000313" key="3">
    <source>
        <dbReference type="EMBL" id="CAB5047428.1"/>
    </source>
</evidence>